<dbReference type="Pfam" id="PF04931">
    <property type="entry name" value="DNA_pol_phi"/>
    <property type="match status" value="1"/>
</dbReference>
<dbReference type="InterPro" id="IPR016024">
    <property type="entry name" value="ARM-type_fold"/>
</dbReference>
<dbReference type="PANTHER" id="PTHR13213">
    <property type="entry name" value="MYB-BINDING PROTEIN 1A FAMILY MEMBER"/>
    <property type="match status" value="1"/>
</dbReference>
<name>E4XSS5_OIKDI</name>
<evidence type="ECO:0000256" key="4">
    <source>
        <dbReference type="SAM" id="MobiDB-lite"/>
    </source>
</evidence>
<dbReference type="Proteomes" id="UP000001307">
    <property type="component" value="Unassembled WGS sequence"/>
</dbReference>
<comment type="subcellular location">
    <subcellularLocation>
        <location evidence="1">Nucleus</location>
    </subcellularLocation>
</comment>
<dbReference type="PANTHER" id="PTHR13213:SF2">
    <property type="entry name" value="MYB-BINDING PROTEIN 1A"/>
    <property type="match status" value="1"/>
</dbReference>
<feature type="region of interest" description="Disordered" evidence="4">
    <location>
        <begin position="1077"/>
        <end position="1110"/>
    </location>
</feature>
<dbReference type="FunCoup" id="E4XSS5">
    <property type="interactions" value="175"/>
</dbReference>
<dbReference type="AlphaFoldDB" id="E4XSS5"/>
<keyword evidence="3" id="KW-0539">Nucleus</keyword>
<reference evidence="5" key="1">
    <citation type="journal article" date="2010" name="Science">
        <title>Plasticity of animal genome architecture unmasked by rapid evolution of a pelagic tunicate.</title>
        <authorList>
            <person name="Denoeud F."/>
            <person name="Henriet S."/>
            <person name="Mungpakdee S."/>
            <person name="Aury J.M."/>
            <person name="Da Silva C."/>
            <person name="Brinkmann H."/>
            <person name="Mikhaleva J."/>
            <person name="Olsen L.C."/>
            <person name="Jubin C."/>
            <person name="Canestro C."/>
            <person name="Bouquet J.M."/>
            <person name="Danks G."/>
            <person name="Poulain J."/>
            <person name="Campsteijn C."/>
            <person name="Adamski M."/>
            <person name="Cross I."/>
            <person name="Yadetie F."/>
            <person name="Muffato M."/>
            <person name="Louis A."/>
            <person name="Butcher S."/>
            <person name="Tsagkogeorga G."/>
            <person name="Konrad A."/>
            <person name="Singh S."/>
            <person name="Jensen M.F."/>
            <person name="Cong E.H."/>
            <person name="Eikeseth-Otteraa H."/>
            <person name="Noel B."/>
            <person name="Anthouard V."/>
            <person name="Porcel B.M."/>
            <person name="Kachouri-Lafond R."/>
            <person name="Nishino A."/>
            <person name="Ugolini M."/>
            <person name="Chourrout P."/>
            <person name="Nishida H."/>
            <person name="Aasland R."/>
            <person name="Huzurbazar S."/>
            <person name="Westhof E."/>
            <person name="Delsuc F."/>
            <person name="Lehrach H."/>
            <person name="Reinhardt R."/>
            <person name="Weissenbach J."/>
            <person name="Roy S.W."/>
            <person name="Artiguenave F."/>
            <person name="Postlethwait J.H."/>
            <person name="Manak J.R."/>
            <person name="Thompson E.M."/>
            <person name="Jaillon O."/>
            <person name="Du Pasquier L."/>
            <person name="Boudinot P."/>
            <person name="Liberles D.A."/>
            <person name="Volff J.N."/>
            <person name="Philippe H."/>
            <person name="Lenhard B."/>
            <person name="Roest Crollius H."/>
            <person name="Wincker P."/>
            <person name="Chourrout D."/>
        </authorList>
    </citation>
    <scope>NUCLEOTIDE SEQUENCE [LARGE SCALE GENOMIC DNA]</scope>
</reference>
<accession>E4XSS5</accession>
<evidence type="ECO:0000256" key="3">
    <source>
        <dbReference type="ARBA" id="ARBA00023242"/>
    </source>
</evidence>
<feature type="compositionally biased region" description="Basic and acidic residues" evidence="4">
    <location>
        <begin position="1032"/>
        <end position="1045"/>
    </location>
</feature>
<dbReference type="InterPro" id="IPR007015">
    <property type="entry name" value="DNA_pol_V/MYBBP1A"/>
</dbReference>
<keyword evidence="6" id="KW-1185">Reference proteome</keyword>
<dbReference type="GO" id="GO:0003723">
    <property type="term" value="F:RNA binding"/>
    <property type="evidence" value="ECO:0007669"/>
    <property type="project" value="TreeGrafter"/>
</dbReference>
<dbReference type="GO" id="GO:0005730">
    <property type="term" value="C:nucleolus"/>
    <property type="evidence" value="ECO:0007669"/>
    <property type="project" value="InterPro"/>
</dbReference>
<feature type="compositionally biased region" description="Acidic residues" evidence="4">
    <location>
        <begin position="651"/>
        <end position="691"/>
    </location>
</feature>
<protein>
    <submittedName>
        <fullName evidence="5">Uncharacterized protein</fullName>
    </submittedName>
</protein>
<proteinExistence type="inferred from homology"/>
<evidence type="ECO:0000313" key="5">
    <source>
        <dbReference type="EMBL" id="CBY12787.1"/>
    </source>
</evidence>
<dbReference type="EMBL" id="FN653139">
    <property type="protein sequence ID" value="CBY12787.1"/>
    <property type="molecule type" value="Genomic_DNA"/>
</dbReference>
<feature type="region of interest" description="Disordered" evidence="4">
    <location>
        <begin position="619"/>
        <end position="720"/>
    </location>
</feature>
<feature type="region of interest" description="Disordered" evidence="4">
    <location>
        <begin position="1032"/>
        <end position="1051"/>
    </location>
</feature>
<dbReference type="OrthoDB" id="342531at2759"/>
<feature type="compositionally biased region" description="Basic residues" evidence="4">
    <location>
        <begin position="1099"/>
        <end position="1110"/>
    </location>
</feature>
<evidence type="ECO:0000256" key="1">
    <source>
        <dbReference type="ARBA" id="ARBA00004123"/>
    </source>
</evidence>
<gene>
    <name evidence="5" type="ORF">GSOID_T00002846001</name>
</gene>
<dbReference type="SUPFAM" id="SSF48371">
    <property type="entry name" value="ARM repeat"/>
    <property type="match status" value="1"/>
</dbReference>
<sequence length="1110" mass="125092">MTEVGIIGLFPELTIGDQSNRVKAATSLCKGLSGAGNDEKVAHDVKYSFERLIKGLSANKGWSRPGFCLGLTAILSEVPEIDTAEVIEFMRTTLADKTDPDNFKGLALGRCFCMAAIVKSGRATGEHRLEVLNQLFKILIKRPYLRQLVCQVMVELIESTANLEEYSAEIAEHLTRVGPELTTNADLAYILFKFQKHSLIQAEDFRVFWGSKEIMPEDKPKKTFDKLKLILHGATSRHPKTHPIIKLICDEVLSTSVFADFWENYEKESQKLPWEKKYVTMELLNYAVSATKSNDQLVPLLSGEACRLARNSLIHSERFLFHQAEAFVTTIGGLVKASDIEKQRVIFMSLLKFTPLTKQFCTAVIKNLSPKNHMWFAKWFVNALNKGKDDMFEINIGAPSATRKWLVQNLNIFIKSSPDKDALWYVVRTLIVISFFTVGKVSKKCDVGELKESREAFSPEELRETTQVLINAVIAGADFALSMKAVEFMDQIMIQKGVSTNLELSEATEDTWKTMIALKPVIKKHKYSKVLSSLTCECALSIFADSREDNVIMLNDLLELIKNDQVDESAIVEILLSLLVSESGKNRTMVLGCFRQLMNNCSLAALQLVADAINPSSGALEVEDLNEDSEDDDGVEDMSEESSQEKMNESVENESDNESEEEEEGEEFDNSDSDDEGVSSASEVDDDEEDDINHLRSRLKAAMGDAAASEDDSEDDDEMTDEQMMAMDDAIGAAFKSMTSKKRDAAAIQLQKRNFTLRVMDLADAYLTRNSGVENSFVFVTPLLNCAKTRTPSEISKKASKLLTSNFCNSKRKICKTYDQEAALDVLDRLAADIQTYNGIEYVALVQNITFFVFKCLRERFDPCQEQLTKCLQTMIDGHFAKKTTHTPLKFLQDVTERFPELIPLMIPLTKKYFTDAPNVYKKASAVELVIKAYSSASGDVLKTATETISDIFSKSEVSKHDLKVERQIDLVADLLKVMNKRSEKFMEIKDIRSKLLQVLKNEEIKSVKGFGKISTQVDMFVAKIDPSFAKKSKEDKNAQKKQQKEALLQSKIARDEARKAKFEAIKKEKMEKGEWVEKNEWKANEKRSRGVSESEKPQKKKKKFYKPNA</sequence>
<evidence type="ECO:0000313" key="6">
    <source>
        <dbReference type="Proteomes" id="UP000001307"/>
    </source>
</evidence>
<feature type="compositionally biased region" description="Acidic residues" evidence="4">
    <location>
        <begin position="708"/>
        <end position="720"/>
    </location>
</feature>
<dbReference type="GO" id="GO:0043565">
    <property type="term" value="F:sequence-specific DNA binding"/>
    <property type="evidence" value="ECO:0007669"/>
    <property type="project" value="TreeGrafter"/>
</dbReference>
<evidence type="ECO:0000256" key="2">
    <source>
        <dbReference type="ARBA" id="ARBA00006809"/>
    </source>
</evidence>
<comment type="similarity">
    <text evidence="2">Belongs to the MYBBP1A family.</text>
</comment>
<feature type="compositionally biased region" description="Basic and acidic residues" evidence="4">
    <location>
        <begin position="1077"/>
        <end position="1098"/>
    </location>
</feature>
<organism evidence="5">
    <name type="scientific">Oikopleura dioica</name>
    <name type="common">Tunicate</name>
    <dbReference type="NCBI Taxonomy" id="34765"/>
    <lineage>
        <taxon>Eukaryota</taxon>
        <taxon>Metazoa</taxon>
        <taxon>Chordata</taxon>
        <taxon>Tunicata</taxon>
        <taxon>Appendicularia</taxon>
        <taxon>Copelata</taxon>
        <taxon>Oikopleuridae</taxon>
        <taxon>Oikopleura</taxon>
    </lineage>
</organism>
<dbReference type="GO" id="GO:0003714">
    <property type="term" value="F:transcription corepressor activity"/>
    <property type="evidence" value="ECO:0007669"/>
    <property type="project" value="TreeGrafter"/>
</dbReference>
<feature type="compositionally biased region" description="Acidic residues" evidence="4">
    <location>
        <begin position="621"/>
        <end position="642"/>
    </location>
</feature>
<dbReference type="InParanoid" id="E4XSS5"/>